<evidence type="ECO:0000256" key="11">
    <source>
        <dbReference type="ARBA" id="ARBA00049401"/>
    </source>
</evidence>
<evidence type="ECO:0000256" key="7">
    <source>
        <dbReference type="ARBA" id="ARBA00022643"/>
    </source>
</evidence>
<dbReference type="PANTHER" id="PTHR42747">
    <property type="entry name" value="NITRONATE MONOOXYGENASE-RELATED"/>
    <property type="match status" value="1"/>
</dbReference>
<sequence>MFQQTTFASLCSVQHPIVLAPMAGGVTTPELVAAVSNAGGLGSLGAGYLSPAKLREEIKEIRMRTSRPFAVNLFVPGNDNSPDNNVCTELKTGLKPICDELGIEPEELTCAYEDQFEEQFAVIIEERVPVFSFTFGMLAKEKIQKCKQAGILTIGTATTVLEAIRLEGSGVDAIVTQGSEAGGHRGTFAHPYHEALIGTMALVPQVADHVSIPIIAAGGIMDARGIVASFALGASAAQMGTAFIPCKESGAHPLYKDALLRASEDRTAVSQAIKGKAVRGLHNRLMDLVEQMPTTLPYPYQHALTQKIRQAAAQQQRPEWMSMWAGQGIRLAKETTVQDFMTEITEGIGKLLGRLNEIDNRQ</sequence>
<comment type="function">
    <text evidence="2">Nitronate monooxygenase that uses molecular oxygen to catalyze the oxidative denitrification of alkyl nitronates. Acts on propionate 3-nitronate (P3N), the presumed physiological substrate. Probably functions in the detoxification of P3N, a metabolic poison produced by plants and fungi as a defense mechanism.</text>
</comment>
<dbReference type="InterPro" id="IPR004136">
    <property type="entry name" value="NMO"/>
</dbReference>
<reference evidence="13" key="1">
    <citation type="journal article" date="2019" name="Int. J. Syst. Evol. Microbiol.">
        <title>The Global Catalogue of Microorganisms (GCM) 10K type strain sequencing project: providing services to taxonomists for standard genome sequencing and annotation.</title>
        <authorList>
            <consortium name="The Broad Institute Genomics Platform"/>
            <consortium name="The Broad Institute Genome Sequencing Center for Infectious Disease"/>
            <person name="Wu L."/>
            <person name="Ma J."/>
        </authorList>
    </citation>
    <scope>NUCLEOTIDE SEQUENCE [LARGE SCALE GENOMIC DNA]</scope>
    <source>
        <strain evidence="13">CGMCC 1.12942</strain>
    </source>
</reference>
<dbReference type="EMBL" id="JBHTBW010000052">
    <property type="protein sequence ID" value="MFC7442539.1"/>
    <property type="molecule type" value="Genomic_DNA"/>
</dbReference>
<keyword evidence="7" id="KW-0288">FMN</keyword>
<accession>A0ABW2RNU5</accession>
<keyword evidence="5" id="KW-0216">Detoxification</keyword>
<dbReference type="CDD" id="cd04730">
    <property type="entry name" value="NPD_like"/>
    <property type="match status" value="1"/>
</dbReference>
<protein>
    <recommendedName>
        <fullName evidence="4">Probable nitronate monooxygenase</fullName>
    </recommendedName>
    <alternativeName>
        <fullName evidence="10">Propionate 3-nitronate monooxygenase</fullName>
    </alternativeName>
</protein>
<dbReference type="PANTHER" id="PTHR42747:SF3">
    <property type="entry name" value="NITRONATE MONOOXYGENASE-RELATED"/>
    <property type="match status" value="1"/>
</dbReference>
<dbReference type="Proteomes" id="UP001596500">
    <property type="component" value="Unassembled WGS sequence"/>
</dbReference>
<dbReference type="Pfam" id="PF03060">
    <property type="entry name" value="NMO"/>
    <property type="match status" value="1"/>
</dbReference>
<dbReference type="GO" id="GO:0016491">
    <property type="term" value="F:oxidoreductase activity"/>
    <property type="evidence" value="ECO:0007669"/>
    <property type="project" value="UniProtKB-KW"/>
</dbReference>
<keyword evidence="8 12" id="KW-0560">Oxidoreductase</keyword>
<keyword evidence="9" id="KW-0503">Monooxygenase</keyword>
<evidence type="ECO:0000256" key="6">
    <source>
        <dbReference type="ARBA" id="ARBA00022630"/>
    </source>
</evidence>
<proteinExistence type="inferred from homology"/>
<keyword evidence="6" id="KW-0285">Flavoprotein</keyword>
<dbReference type="RefSeq" id="WP_379866471.1">
    <property type="nucleotide sequence ID" value="NZ_JBHTBW010000052.1"/>
</dbReference>
<dbReference type="InterPro" id="IPR013785">
    <property type="entry name" value="Aldolase_TIM"/>
</dbReference>
<evidence type="ECO:0000256" key="5">
    <source>
        <dbReference type="ARBA" id="ARBA00022575"/>
    </source>
</evidence>
<comment type="caution">
    <text evidence="12">The sequence shown here is derived from an EMBL/GenBank/DDBJ whole genome shotgun (WGS) entry which is preliminary data.</text>
</comment>
<evidence type="ECO:0000256" key="2">
    <source>
        <dbReference type="ARBA" id="ARBA00003535"/>
    </source>
</evidence>
<evidence type="ECO:0000256" key="10">
    <source>
        <dbReference type="ARBA" id="ARBA00031155"/>
    </source>
</evidence>
<comment type="catalytic activity">
    <reaction evidence="11">
        <text>3 propionate 3-nitronate + 3 O2 + H2O = 3 3-oxopropanoate + 2 nitrate + nitrite + H2O2 + 3 H(+)</text>
        <dbReference type="Rhea" id="RHEA:57332"/>
        <dbReference type="ChEBI" id="CHEBI:15377"/>
        <dbReference type="ChEBI" id="CHEBI:15378"/>
        <dbReference type="ChEBI" id="CHEBI:15379"/>
        <dbReference type="ChEBI" id="CHEBI:16240"/>
        <dbReference type="ChEBI" id="CHEBI:16301"/>
        <dbReference type="ChEBI" id="CHEBI:17632"/>
        <dbReference type="ChEBI" id="CHEBI:33190"/>
        <dbReference type="ChEBI" id="CHEBI:136067"/>
    </reaction>
</comment>
<evidence type="ECO:0000313" key="13">
    <source>
        <dbReference type="Proteomes" id="UP001596500"/>
    </source>
</evidence>
<evidence type="ECO:0000256" key="1">
    <source>
        <dbReference type="ARBA" id="ARBA00001917"/>
    </source>
</evidence>
<keyword evidence="13" id="KW-1185">Reference proteome</keyword>
<comment type="similarity">
    <text evidence="3">Belongs to the nitronate monooxygenase family. NMO class I subfamily.</text>
</comment>
<name>A0ABW2RNU5_9BACL</name>
<evidence type="ECO:0000256" key="8">
    <source>
        <dbReference type="ARBA" id="ARBA00023002"/>
    </source>
</evidence>
<evidence type="ECO:0000256" key="4">
    <source>
        <dbReference type="ARBA" id="ARBA00013457"/>
    </source>
</evidence>
<organism evidence="12 13">
    <name type="scientific">Laceyella putida</name>
    <dbReference type="NCBI Taxonomy" id="110101"/>
    <lineage>
        <taxon>Bacteria</taxon>
        <taxon>Bacillati</taxon>
        <taxon>Bacillota</taxon>
        <taxon>Bacilli</taxon>
        <taxon>Bacillales</taxon>
        <taxon>Thermoactinomycetaceae</taxon>
        <taxon>Laceyella</taxon>
    </lineage>
</organism>
<evidence type="ECO:0000256" key="9">
    <source>
        <dbReference type="ARBA" id="ARBA00023033"/>
    </source>
</evidence>
<dbReference type="Gene3D" id="3.20.20.70">
    <property type="entry name" value="Aldolase class I"/>
    <property type="match status" value="1"/>
</dbReference>
<evidence type="ECO:0000256" key="3">
    <source>
        <dbReference type="ARBA" id="ARBA00009881"/>
    </source>
</evidence>
<comment type="cofactor">
    <cofactor evidence="1">
        <name>FMN</name>
        <dbReference type="ChEBI" id="CHEBI:58210"/>
    </cofactor>
</comment>
<gene>
    <name evidence="12" type="ORF">ACFQNG_15750</name>
</gene>
<evidence type="ECO:0000313" key="12">
    <source>
        <dbReference type="EMBL" id="MFC7442539.1"/>
    </source>
</evidence>
<dbReference type="SUPFAM" id="SSF51412">
    <property type="entry name" value="Inosine monophosphate dehydrogenase (IMPDH)"/>
    <property type="match status" value="1"/>
</dbReference>